<keyword evidence="2" id="KW-1185">Reference proteome</keyword>
<gene>
    <name evidence="1" type="ORF">PSH88_10965</name>
</gene>
<reference evidence="1 2" key="1">
    <citation type="submission" date="2023-02" db="EMBL/GenBank/DDBJ databases">
        <title>Evolution of Hrp T3SS in non-pathogenic Pseudomonas fluorescens.</title>
        <authorList>
            <person name="Liao K."/>
            <person name="Wei H."/>
            <person name="Gu Y."/>
        </authorList>
    </citation>
    <scope>NUCLEOTIDE SEQUENCE [LARGE SCALE GENOMIC DNA]</scope>
    <source>
        <strain evidence="1 2">FP607</strain>
    </source>
</reference>
<evidence type="ECO:0000313" key="1">
    <source>
        <dbReference type="EMBL" id="WLI20518.1"/>
    </source>
</evidence>
<dbReference type="RefSeq" id="WP_305483533.1">
    <property type="nucleotide sequence ID" value="NZ_CP117430.1"/>
</dbReference>
<evidence type="ECO:0000313" key="2">
    <source>
        <dbReference type="Proteomes" id="UP001230768"/>
    </source>
</evidence>
<dbReference type="EMBL" id="CP117430">
    <property type="protein sequence ID" value="WLI20518.1"/>
    <property type="molecule type" value="Genomic_DNA"/>
</dbReference>
<protein>
    <submittedName>
        <fullName evidence="1">Uncharacterized protein</fullName>
    </submittedName>
</protein>
<dbReference type="Proteomes" id="UP001230768">
    <property type="component" value="Chromosome"/>
</dbReference>
<sequence length="102" mass="11174">MTGLDARLTKRYDELVMGHSNGLPALAAGMKALPRSDKAFAQTQALWRFLSNDRVRPVDLVKPLLARPTRVVGMTVMITRWSCTIGLGSITCTTTARLIACK</sequence>
<proteinExistence type="predicted"/>
<name>A0ABY9GY20_9PSED</name>
<organism evidence="1 2">
    <name type="scientific">Pseudomonas wuhanensis</name>
    <dbReference type="NCBI Taxonomy" id="2954098"/>
    <lineage>
        <taxon>Bacteria</taxon>
        <taxon>Pseudomonadati</taxon>
        <taxon>Pseudomonadota</taxon>
        <taxon>Gammaproteobacteria</taxon>
        <taxon>Pseudomonadales</taxon>
        <taxon>Pseudomonadaceae</taxon>
        <taxon>Pseudomonas</taxon>
    </lineage>
</organism>
<accession>A0ABY9GY20</accession>